<dbReference type="RefSeq" id="WP_235588980.1">
    <property type="nucleotide sequence ID" value="NZ_CP014226.1"/>
</dbReference>
<dbReference type="KEGG" id="hco:LOKO_01755"/>
<evidence type="ECO:0008006" key="4">
    <source>
        <dbReference type="Google" id="ProtNLM"/>
    </source>
</evidence>
<keyword evidence="1" id="KW-0472">Membrane</keyword>
<evidence type="ECO:0000313" key="2">
    <source>
        <dbReference type="EMBL" id="AMD00823.1"/>
    </source>
</evidence>
<accession>A0A0X8HDU3</accession>
<name>A0A0X8HDU3_9GAMM</name>
<dbReference type="Pfam" id="PF11745">
    <property type="entry name" value="DUF3304"/>
    <property type="match status" value="1"/>
</dbReference>
<dbReference type="PATRIC" id="fig|507626.3.peg.1750"/>
<keyword evidence="1" id="KW-0812">Transmembrane</keyword>
<sequence length="163" mass="18757">MMLSRWAISRFFRLIPTWLQVILVGAIVTAVVWQFFLREPTGGSLTGHTHIDRPIYSFWVNDNWGGNLPFYSGGPYTRGGVTCCWAFKGNTAEVVWILSMTGEQERAGVESERHSVTLPMPERTREDQYLHVHFLPGNRVEMAWSPDLQSPLSQRLREEHTHD</sequence>
<organism evidence="2 3">
    <name type="scientific">Halomonas chromatireducens</name>
    <dbReference type="NCBI Taxonomy" id="507626"/>
    <lineage>
        <taxon>Bacteria</taxon>
        <taxon>Pseudomonadati</taxon>
        <taxon>Pseudomonadota</taxon>
        <taxon>Gammaproteobacteria</taxon>
        <taxon>Oceanospirillales</taxon>
        <taxon>Halomonadaceae</taxon>
        <taxon>Halomonas</taxon>
    </lineage>
</organism>
<keyword evidence="3" id="KW-1185">Reference proteome</keyword>
<dbReference type="InterPro" id="IPR021733">
    <property type="entry name" value="DUF3304"/>
</dbReference>
<reference evidence="2 3" key="1">
    <citation type="journal article" date="2016" name="Genome Announc.">
        <title>Draft Genome Sequence of 'Halomonas chromatireducens' Strain AGD 8-3, a Haloalkaliphilic Chromate- and Selenite-Reducing Gammaproteobacterium.</title>
        <authorList>
            <person name="Sharko F.S."/>
            <person name="Shapovalova A.A."/>
            <person name="Tsygankova S.V."/>
            <person name="Komova A.V."/>
            <person name="Boulygina E.S."/>
            <person name="Teslyuk A.B."/>
            <person name="Gotovtsev P.M."/>
            <person name="Namsaraev Z.B."/>
            <person name="Khijniak T.V."/>
            <person name="Nedoluzhko A.V."/>
            <person name="Vasilov R.G."/>
        </authorList>
    </citation>
    <scope>NUCLEOTIDE SEQUENCE [LARGE SCALE GENOMIC DNA]</scope>
    <source>
        <strain evidence="2 3">AGD 8-3</strain>
    </source>
</reference>
<feature type="transmembrane region" description="Helical" evidence="1">
    <location>
        <begin position="12"/>
        <end position="36"/>
    </location>
</feature>
<evidence type="ECO:0000256" key="1">
    <source>
        <dbReference type="SAM" id="Phobius"/>
    </source>
</evidence>
<dbReference type="AlphaFoldDB" id="A0A0X8HDU3"/>
<gene>
    <name evidence="2" type="ORF">LOKO_01755</name>
</gene>
<proteinExistence type="predicted"/>
<evidence type="ECO:0000313" key="3">
    <source>
        <dbReference type="Proteomes" id="UP000063387"/>
    </source>
</evidence>
<dbReference type="Proteomes" id="UP000063387">
    <property type="component" value="Chromosome"/>
</dbReference>
<reference evidence="2 3" key="2">
    <citation type="submission" date="2016-02" db="EMBL/GenBank/DDBJ databases">
        <authorList>
            <person name="Wen L."/>
            <person name="He K."/>
            <person name="Yang H."/>
        </authorList>
    </citation>
    <scope>NUCLEOTIDE SEQUENCE [LARGE SCALE GENOMIC DNA]</scope>
    <source>
        <strain evidence="2 3">AGD 8-3</strain>
    </source>
</reference>
<protein>
    <recommendedName>
        <fullName evidence="4">DUF3304 domain-containing protein</fullName>
    </recommendedName>
</protein>
<keyword evidence="1" id="KW-1133">Transmembrane helix</keyword>
<dbReference type="EMBL" id="CP014226">
    <property type="protein sequence ID" value="AMD00823.1"/>
    <property type="molecule type" value="Genomic_DNA"/>
</dbReference>